<dbReference type="GO" id="GO:0046872">
    <property type="term" value="F:metal ion binding"/>
    <property type="evidence" value="ECO:0007669"/>
    <property type="project" value="UniProtKB-KW"/>
</dbReference>
<organism evidence="3 4">
    <name type="scientific">Pseudomonas syringae CC1557</name>
    <dbReference type="NCBI Taxonomy" id="1357279"/>
    <lineage>
        <taxon>Bacteria</taxon>
        <taxon>Pseudomonadati</taxon>
        <taxon>Pseudomonadota</taxon>
        <taxon>Gammaproteobacteria</taxon>
        <taxon>Pseudomonadales</taxon>
        <taxon>Pseudomonadaceae</taxon>
        <taxon>Pseudomonas</taxon>
        <taxon>Pseudomonas syringae</taxon>
    </lineage>
</organism>
<dbReference type="EMBL" id="CP007014">
    <property type="protein sequence ID" value="AHG40794.1"/>
    <property type="molecule type" value="Genomic_DNA"/>
</dbReference>
<sequence length="329" mass="37528">MPVFAKGFSRARLALKTTFTRVSRRSLAEETVSLGWDDRFVQVRPGCVRNSGTLADLGYKSALLGGVRPERITAIASLRRWLADEAIMALRHECTALESYSEERDWIITKRTRGATRYSKFINDMMNSRAFLLAVSRIAGVPLVPYPLVNARSQVNYYYPRHTPEQKQQVGMWHTDGTCFVLNMLMSDASEFQGGEFLYHEGPVDTFHRETPQRELVRKASLVSVGDSLFIHGSKLFHGVEPVVQGRRMSLVLSFHYPYSSEDVNEFWHLASDDGIGQTLGKWMTLKRDLTRRADEQYERLGIDPITFDDLLPKDLDASDEHHSYEGFP</sequence>
<dbReference type="InterPro" id="IPR005123">
    <property type="entry name" value="Oxoglu/Fe-dep_dioxygenase_dom"/>
</dbReference>
<reference evidence="3 4" key="1">
    <citation type="submission" date="2013-12" db="EMBL/GenBank/DDBJ databases">
        <title>Interactions Between Genome Architecture and Virulence Genes in Pseudomonas syringae, strain CC1557 as a model.</title>
        <authorList>
            <person name="Baltrus D."/>
            <person name="Hockett K."/>
            <person name="Karlsrud E."/>
            <person name="Dougherty K."/>
            <person name="Nishimura M."/>
        </authorList>
    </citation>
    <scope>NUCLEOTIDE SEQUENCE [LARGE SCALE GENOMIC DNA]</scope>
    <source>
        <strain evidence="3 4">CC1557</strain>
    </source>
</reference>
<keyword evidence="1" id="KW-0408">Iron</keyword>
<dbReference type="KEGG" id="psyr:N018_11250"/>
<keyword evidence="1" id="KW-0560">Oxidoreductase</keyword>
<dbReference type="AlphaFoldDB" id="W0MQF8"/>
<comment type="similarity">
    <text evidence="1">Belongs to the iron/ascorbate-dependent oxidoreductase family.</text>
</comment>
<dbReference type="Gene3D" id="2.60.120.620">
    <property type="entry name" value="q2cbj1_9rhob like domain"/>
    <property type="match status" value="1"/>
</dbReference>
<gene>
    <name evidence="3" type="ORF">N018_11250</name>
</gene>
<evidence type="ECO:0000313" key="4">
    <source>
        <dbReference type="Proteomes" id="UP000019089"/>
    </source>
</evidence>
<evidence type="ECO:0000256" key="1">
    <source>
        <dbReference type="RuleBase" id="RU003682"/>
    </source>
</evidence>
<keyword evidence="1" id="KW-0479">Metal-binding</keyword>
<proteinExistence type="inferred from homology"/>
<dbReference type="eggNOG" id="ENOG502ZBFB">
    <property type="taxonomic scope" value="Bacteria"/>
</dbReference>
<dbReference type="HOGENOM" id="CLU_846418_0_0_6"/>
<dbReference type="PANTHER" id="PTHR41677">
    <property type="entry name" value="YALI0B19030P"/>
    <property type="match status" value="1"/>
</dbReference>
<dbReference type="Pfam" id="PF03171">
    <property type="entry name" value="2OG-FeII_Oxy"/>
    <property type="match status" value="1"/>
</dbReference>
<dbReference type="PANTHER" id="PTHR41677:SF1">
    <property type="entry name" value="FE2OG DIOXYGENASE DOMAIN-CONTAINING PROTEIN"/>
    <property type="match status" value="1"/>
</dbReference>
<dbReference type="STRING" id="1357279.N018_11250"/>
<protein>
    <recommendedName>
        <fullName evidence="2">Fe2OG dioxygenase domain-containing protein</fullName>
    </recommendedName>
</protein>
<evidence type="ECO:0000259" key="2">
    <source>
        <dbReference type="PROSITE" id="PS51471"/>
    </source>
</evidence>
<evidence type="ECO:0000313" key="3">
    <source>
        <dbReference type="EMBL" id="AHG40794.1"/>
    </source>
</evidence>
<dbReference type="GO" id="GO:0016491">
    <property type="term" value="F:oxidoreductase activity"/>
    <property type="evidence" value="ECO:0007669"/>
    <property type="project" value="UniProtKB-KW"/>
</dbReference>
<dbReference type="PROSITE" id="PS51471">
    <property type="entry name" value="FE2OG_OXY"/>
    <property type="match status" value="1"/>
</dbReference>
<name>W0MQF8_PSESX</name>
<accession>W0MQF8</accession>
<dbReference type="Proteomes" id="UP000019089">
    <property type="component" value="Chromosome"/>
</dbReference>
<dbReference type="InterPro" id="IPR044861">
    <property type="entry name" value="IPNS-like_FE2OG_OXY"/>
</dbReference>
<feature type="domain" description="Fe2OG dioxygenase" evidence="2">
    <location>
        <begin position="148"/>
        <end position="258"/>
    </location>
</feature>